<dbReference type="AlphaFoldDB" id="A0A5S4GMK5"/>
<reference evidence="1 2" key="1">
    <citation type="submission" date="2019-05" db="EMBL/GenBank/DDBJ databases">
        <title>Draft genome sequence of Actinomadura geliboluensis A8036.</title>
        <authorList>
            <person name="Saricaoglu S."/>
            <person name="Isik K."/>
        </authorList>
    </citation>
    <scope>NUCLEOTIDE SEQUENCE [LARGE SCALE GENOMIC DNA]</scope>
    <source>
        <strain evidence="1 2">A8036</strain>
    </source>
</reference>
<dbReference type="OrthoDB" id="3431481at2"/>
<dbReference type="Pfam" id="PF07070">
    <property type="entry name" value="Spo0M"/>
    <property type="match status" value="1"/>
</dbReference>
<dbReference type="Proteomes" id="UP000305238">
    <property type="component" value="Unassembled WGS sequence"/>
</dbReference>
<keyword evidence="2" id="KW-1185">Reference proteome</keyword>
<name>A0A5S4GMK5_9ACTN</name>
<comment type="caution">
    <text evidence="1">The sequence shown here is derived from an EMBL/GenBank/DDBJ whole genome shotgun (WGS) entry which is preliminary data.</text>
</comment>
<dbReference type="PANTHER" id="PTHR40053:SF1">
    <property type="entry name" value="SPORULATION-CONTROL PROTEIN SPO0M"/>
    <property type="match status" value="1"/>
</dbReference>
<dbReference type="PANTHER" id="PTHR40053">
    <property type="entry name" value="SPORULATION-CONTROL PROTEIN SPO0M"/>
    <property type="match status" value="1"/>
</dbReference>
<gene>
    <name evidence="1" type="ORF">ETD96_26730</name>
</gene>
<dbReference type="InterPro" id="IPR009776">
    <property type="entry name" value="Spore_0_M"/>
</dbReference>
<accession>A0A5S4GMK5</accession>
<proteinExistence type="predicted"/>
<evidence type="ECO:0000313" key="2">
    <source>
        <dbReference type="Proteomes" id="UP000305238"/>
    </source>
</evidence>
<organism evidence="1 2">
    <name type="scientific">Actinomadura geliboluensis</name>
    <dbReference type="NCBI Taxonomy" id="882440"/>
    <lineage>
        <taxon>Bacteria</taxon>
        <taxon>Bacillati</taxon>
        <taxon>Actinomycetota</taxon>
        <taxon>Actinomycetes</taxon>
        <taxon>Streptosporangiales</taxon>
        <taxon>Thermomonosporaceae</taxon>
        <taxon>Actinomadura</taxon>
    </lineage>
</organism>
<dbReference type="EMBL" id="VCKZ01000224">
    <property type="protein sequence ID" value="TMR33754.1"/>
    <property type="molecule type" value="Genomic_DNA"/>
</dbReference>
<evidence type="ECO:0000313" key="1">
    <source>
        <dbReference type="EMBL" id="TMR33754.1"/>
    </source>
</evidence>
<dbReference type="RefSeq" id="WP_138639250.1">
    <property type="nucleotide sequence ID" value="NZ_VCKZ01000224.1"/>
</dbReference>
<protein>
    <submittedName>
        <fullName evidence="1">Sporulation protein</fullName>
    </submittedName>
</protein>
<sequence length="384" mass="41188">MVFKRLLGAFGVGGPSVETVLGTAQARPGEHLSGEVRIQGGDHDAHITRVIVSLVTQAEYEHGDHEGAGTREFYRGAVAGPLHIGAGQYQSVPFQLPLPWELPVTEVNGQHLHGMAMGVRTELEVAGAVDAGDLDPISVTPLPSQQRVLYAFGTLGFTFKSADVEEGHIAGLHQELPFYQEIEFYAPSEYAGQINEVELTFVADPHGLAVILEADRRGTAFTEGDDVFGRYHVSHQDALQMSWEHELENWLRAVAGHGHAGHGYTGNGYAAPGFAHDSHHHGEQHGHGPGWGGVAAGAAGGLAAGLVAGAVVDQMLGDDEDEQEEPSVGDAFAQMSEQAVQNAYQQAAFEQAVEDAYENAYEDAYEEAYEEAYEDASEDFEGED</sequence>